<dbReference type="OrthoDB" id="5303367at2759"/>
<dbReference type="EMBL" id="MU154543">
    <property type="protein sequence ID" value="KAF9497523.1"/>
    <property type="molecule type" value="Genomic_DNA"/>
</dbReference>
<dbReference type="Proteomes" id="UP000807025">
    <property type="component" value="Unassembled WGS sequence"/>
</dbReference>
<evidence type="ECO:0000313" key="3">
    <source>
        <dbReference type="Proteomes" id="UP000807025"/>
    </source>
</evidence>
<organism evidence="2 3">
    <name type="scientific">Pleurotus eryngii</name>
    <name type="common">Boletus of the steppes</name>
    <dbReference type="NCBI Taxonomy" id="5323"/>
    <lineage>
        <taxon>Eukaryota</taxon>
        <taxon>Fungi</taxon>
        <taxon>Dikarya</taxon>
        <taxon>Basidiomycota</taxon>
        <taxon>Agaricomycotina</taxon>
        <taxon>Agaricomycetes</taxon>
        <taxon>Agaricomycetidae</taxon>
        <taxon>Agaricales</taxon>
        <taxon>Pleurotineae</taxon>
        <taxon>Pleurotaceae</taxon>
        <taxon>Pleurotus</taxon>
    </lineage>
</organism>
<evidence type="ECO:0000313" key="2">
    <source>
        <dbReference type="EMBL" id="KAF9497523.1"/>
    </source>
</evidence>
<reference evidence="2" key="1">
    <citation type="submission" date="2020-11" db="EMBL/GenBank/DDBJ databases">
        <authorList>
            <consortium name="DOE Joint Genome Institute"/>
            <person name="Ahrendt S."/>
            <person name="Riley R."/>
            <person name="Andreopoulos W."/>
            <person name="Labutti K."/>
            <person name="Pangilinan J."/>
            <person name="Ruiz-Duenas F.J."/>
            <person name="Barrasa J.M."/>
            <person name="Sanchez-Garcia M."/>
            <person name="Camarero S."/>
            <person name="Miyauchi S."/>
            <person name="Serrano A."/>
            <person name="Linde D."/>
            <person name="Babiker R."/>
            <person name="Drula E."/>
            <person name="Ayuso-Fernandez I."/>
            <person name="Pacheco R."/>
            <person name="Padilla G."/>
            <person name="Ferreira P."/>
            <person name="Barriuso J."/>
            <person name="Kellner H."/>
            <person name="Castanera R."/>
            <person name="Alfaro M."/>
            <person name="Ramirez L."/>
            <person name="Pisabarro A.G."/>
            <person name="Kuo A."/>
            <person name="Tritt A."/>
            <person name="Lipzen A."/>
            <person name="He G."/>
            <person name="Yan M."/>
            <person name="Ng V."/>
            <person name="Cullen D."/>
            <person name="Martin F."/>
            <person name="Rosso M.-N."/>
            <person name="Henrissat B."/>
            <person name="Hibbett D."/>
            <person name="Martinez A.T."/>
            <person name="Grigoriev I.V."/>
        </authorList>
    </citation>
    <scope>NUCLEOTIDE SEQUENCE</scope>
    <source>
        <strain evidence="2">ATCC 90797</strain>
    </source>
</reference>
<keyword evidence="3" id="KW-1185">Reference proteome</keyword>
<comment type="caution">
    <text evidence="2">The sequence shown here is derived from an EMBL/GenBank/DDBJ whole genome shotgun (WGS) entry which is preliminary data.</text>
</comment>
<dbReference type="InterPro" id="IPR010730">
    <property type="entry name" value="HET"/>
</dbReference>
<sequence>MKWIKIPLTCSKVMNIISYFPLPDYGPGTTLAGWKDEIRPYVVSAMAKNLVIEGDEAYFISTLNDELQAYDSMPRDHMAQHMHWPPRISVHPILLELALHVSSLESERDDPSRVCEGLLLSHTRVTAKKRLFLHILLSACDLINAKRKQQTSIPSHLVPEQFALLGQYAILSHRWCPDGQELSFTDVTNFSAPNVQAKEGFKKLTGFAEVVQSHFRCRYLWVDRACICESDRAASISLMFGWYRSAYVCAIYLSTSPTV</sequence>
<gene>
    <name evidence="2" type="ORF">BDN71DRAFT_1504794</name>
</gene>
<dbReference type="Pfam" id="PF06985">
    <property type="entry name" value="HET"/>
    <property type="match status" value="1"/>
</dbReference>
<feature type="domain" description="Heterokaryon incompatibility" evidence="1">
    <location>
        <begin position="168"/>
        <end position="255"/>
    </location>
</feature>
<dbReference type="PANTHER" id="PTHR10622">
    <property type="entry name" value="HET DOMAIN-CONTAINING PROTEIN"/>
    <property type="match status" value="1"/>
</dbReference>
<dbReference type="PANTHER" id="PTHR10622:SF10">
    <property type="entry name" value="HET DOMAIN-CONTAINING PROTEIN"/>
    <property type="match status" value="1"/>
</dbReference>
<name>A0A9P6A075_PLEER</name>
<dbReference type="AlphaFoldDB" id="A0A9P6A075"/>
<protein>
    <recommendedName>
        <fullName evidence="1">Heterokaryon incompatibility domain-containing protein</fullName>
    </recommendedName>
</protein>
<evidence type="ECO:0000259" key="1">
    <source>
        <dbReference type="Pfam" id="PF06985"/>
    </source>
</evidence>
<proteinExistence type="predicted"/>
<accession>A0A9P6A075</accession>